<dbReference type="GO" id="GO:0005524">
    <property type="term" value="F:ATP binding"/>
    <property type="evidence" value="ECO:0007669"/>
    <property type="project" value="UniProtKB-KW"/>
</dbReference>
<sequence>MWTGVALLSELNTSPLLYVNNLRLRVGGHDWHHHLQVLPGELVVVMGASGSGKTSLLEALAGFLPIQSGSILIEGQAMEQLPPEQRPISLLFQQQNFFEHLPVIENLQLGFPKARPNAAQWQAVLDACQLLQVEGLLQRLPSELSGGQKQRLALIRTVLRPQPVVLLDEPFSALDDAMRQTAGQWLKQTIKVAGQVALLVSHRQEDADTLADQLLLI</sequence>
<dbReference type="SMART" id="SM00382">
    <property type="entry name" value="AAA"/>
    <property type="match status" value="1"/>
</dbReference>
<keyword evidence="1" id="KW-0813">Transport</keyword>
<evidence type="ECO:0000313" key="10">
    <source>
        <dbReference type="Proteomes" id="UP000182350"/>
    </source>
</evidence>
<keyword evidence="6" id="KW-1278">Translocase</keyword>
<dbReference type="InterPro" id="IPR027417">
    <property type="entry name" value="P-loop_NTPase"/>
</dbReference>
<evidence type="ECO:0000256" key="5">
    <source>
        <dbReference type="ARBA" id="ARBA00022840"/>
    </source>
</evidence>
<dbReference type="PROSITE" id="PS50893">
    <property type="entry name" value="ABC_TRANSPORTER_2"/>
    <property type="match status" value="1"/>
</dbReference>
<dbReference type="InterPro" id="IPR003593">
    <property type="entry name" value="AAA+_ATPase"/>
</dbReference>
<dbReference type="Gene3D" id="3.40.50.300">
    <property type="entry name" value="P-loop containing nucleotide triphosphate hydrolases"/>
    <property type="match status" value="1"/>
</dbReference>
<keyword evidence="2" id="KW-1003">Cell membrane</keyword>
<dbReference type="PANTHER" id="PTHR42781">
    <property type="entry name" value="SPERMIDINE/PUTRESCINE IMPORT ATP-BINDING PROTEIN POTA"/>
    <property type="match status" value="1"/>
</dbReference>
<dbReference type="AlphaFoldDB" id="A0A1K1TMM5"/>
<dbReference type="STRING" id="1122209.SAMN02745752_00221"/>
<evidence type="ECO:0000256" key="7">
    <source>
        <dbReference type="ARBA" id="ARBA00023136"/>
    </source>
</evidence>
<evidence type="ECO:0000256" key="6">
    <source>
        <dbReference type="ARBA" id="ARBA00022967"/>
    </source>
</evidence>
<dbReference type="Proteomes" id="UP000182350">
    <property type="component" value="Unassembled WGS sequence"/>
</dbReference>
<protein>
    <submittedName>
        <fullName evidence="9">Thiamine transport system ATP-binding protein</fullName>
    </submittedName>
</protein>
<evidence type="ECO:0000259" key="8">
    <source>
        <dbReference type="PROSITE" id="PS50893"/>
    </source>
</evidence>
<feature type="domain" description="ABC transporter" evidence="8">
    <location>
        <begin position="11"/>
        <end position="217"/>
    </location>
</feature>
<organism evidence="9 10">
    <name type="scientific">Marinospirillum alkaliphilum DSM 21637</name>
    <dbReference type="NCBI Taxonomy" id="1122209"/>
    <lineage>
        <taxon>Bacteria</taxon>
        <taxon>Pseudomonadati</taxon>
        <taxon>Pseudomonadota</taxon>
        <taxon>Gammaproteobacteria</taxon>
        <taxon>Oceanospirillales</taxon>
        <taxon>Oceanospirillaceae</taxon>
        <taxon>Marinospirillum</taxon>
    </lineage>
</organism>
<dbReference type="InterPro" id="IPR003439">
    <property type="entry name" value="ABC_transporter-like_ATP-bd"/>
</dbReference>
<reference evidence="9 10" key="1">
    <citation type="submission" date="2016-11" db="EMBL/GenBank/DDBJ databases">
        <authorList>
            <person name="Jaros S."/>
            <person name="Januszkiewicz K."/>
            <person name="Wedrychowicz H."/>
        </authorList>
    </citation>
    <scope>NUCLEOTIDE SEQUENCE [LARGE SCALE GENOMIC DNA]</scope>
    <source>
        <strain evidence="9 10">DSM 21637</strain>
    </source>
</reference>
<dbReference type="OrthoDB" id="9802264at2"/>
<gene>
    <name evidence="9" type="ORF">SAMN02745752_00221</name>
</gene>
<proteinExistence type="predicted"/>
<accession>A0A1K1TMM5</accession>
<keyword evidence="5 9" id="KW-0067">ATP-binding</keyword>
<keyword evidence="4" id="KW-0547">Nucleotide-binding</keyword>
<dbReference type="EMBL" id="FPJW01000001">
    <property type="protein sequence ID" value="SFX01549.1"/>
    <property type="molecule type" value="Genomic_DNA"/>
</dbReference>
<dbReference type="SUPFAM" id="SSF52540">
    <property type="entry name" value="P-loop containing nucleoside triphosphate hydrolases"/>
    <property type="match status" value="1"/>
</dbReference>
<dbReference type="InterPro" id="IPR050093">
    <property type="entry name" value="ABC_SmlMolc_Importer"/>
</dbReference>
<evidence type="ECO:0000256" key="3">
    <source>
        <dbReference type="ARBA" id="ARBA00022519"/>
    </source>
</evidence>
<dbReference type="GO" id="GO:0016887">
    <property type="term" value="F:ATP hydrolysis activity"/>
    <property type="evidence" value="ECO:0007669"/>
    <property type="project" value="InterPro"/>
</dbReference>
<evidence type="ECO:0000313" key="9">
    <source>
        <dbReference type="EMBL" id="SFX01549.1"/>
    </source>
</evidence>
<dbReference type="InterPro" id="IPR017871">
    <property type="entry name" value="ABC_transporter-like_CS"/>
</dbReference>
<dbReference type="PANTHER" id="PTHR42781:SF1">
    <property type="entry name" value="THIAMINE IMPORT ATP-BINDING PROTEIN THIQ"/>
    <property type="match status" value="1"/>
</dbReference>
<keyword evidence="7" id="KW-0472">Membrane</keyword>
<evidence type="ECO:0000256" key="4">
    <source>
        <dbReference type="ARBA" id="ARBA00022741"/>
    </source>
</evidence>
<keyword evidence="10" id="KW-1185">Reference proteome</keyword>
<dbReference type="Pfam" id="PF00005">
    <property type="entry name" value="ABC_tran"/>
    <property type="match status" value="1"/>
</dbReference>
<keyword evidence="3" id="KW-0997">Cell inner membrane</keyword>
<evidence type="ECO:0000256" key="1">
    <source>
        <dbReference type="ARBA" id="ARBA00022448"/>
    </source>
</evidence>
<dbReference type="PROSITE" id="PS00211">
    <property type="entry name" value="ABC_TRANSPORTER_1"/>
    <property type="match status" value="1"/>
</dbReference>
<name>A0A1K1TMM5_9GAMM</name>
<evidence type="ECO:0000256" key="2">
    <source>
        <dbReference type="ARBA" id="ARBA00022475"/>
    </source>
</evidence>